<evidence type="ECO:0000313" key="2">
    <source>
        <dbReference type="Proteomes" id="UP000199328"/>
    </source>
</evidence>
<dbReference type="Proteomes" id="UP000199328">
    <property type="component" value="Unassembled WGS sequence"/>
</dbReference>
<dbReference type="EMBL" id="FNFV01000003">
    <property type="protein sequence ID" value="SDK53683.1"/>
    <property type="molecule type" value="Genomic_DNA"/>
</dbReference>
<evidence type="ECO:0000313" key="1">
    <source>
        <dbReference type="EMBL" id="SDK53683.1"/>
    </source>
</evidence>
<dbReference type="RefSeq" id="WP_092499839.1">
    <property type="nucleotide sequence ID" value="NZ_FNFV01000003.1"/>
</dbReference>
<proteinExistence type="predicted"/>
<protein>
    <recommendedName>
        <fullName evidence="3">Lipoprotein</fullName>
    </recommendedName>
</protein>
<gene>
    <name evidence="1" type="ORF">SAMN05216257_103187</name>
</gene>
<keyword evidence="2" id="KW-1185">Reference proteome</keyword>
<reference evidence="2" key="1">
    <citation type="submission" date="2016-10" db="EMBL/GenBank/DDBJ databases">
        <authorList>
            <person name="Varghese N."/>
            <person name="Submissions S."/>
        </authorList>
    </citation>
    <scope>NUCLEOTIDE SEQUENCE [LARGE SCALE GENOMIC DNA]</scope>
    <source>
        <strain evidence="2">CGMCC 1.10789</strain>
    </source>
</reference>
<accession>A0A1G9CPN7</accession>
<name>A0A1G9CPN7_9RHOB</name>
<evidence type="ECO:0008006" key="3">
    <source>
        <dbReference type="Google" id="ProtNLM"/>
    </source>
</evidence>
<dbReference type="OrthoDB" id="5339359at2"/>
<organism evidence="1 2">
    <name type="scientific">Meinhardsimonia xiamenensis</name>
    <dbReference type="NCBI Taxonomy" id="990712"/>
    <lineage>
        <taxon>Bacteria</taxon>
        <taxon>Pseudomonadati</taxon>
        <taxon>Pseudomonadota</taxon>
        <taxon>Alphaproteobacteria</taxon>
        <taxon>Rhodobacterales</taxon>
        <taxon>Paracoccaceae</taxon>
        <taxon>Meinhardsimonia</taxon>
    </lineage>
</organism>
<dbReference type="STRING" id="990712.SAMN05216257_103187"/>
<sequence length="200" mass="22531">MVIVRGFRLVSVLLLVLVLGGCATRPAGPPPEASRDDIAALAAALKGLGPAVDPAEAERLAEIAYSHTRELAIAYEIEDPPLIHNMKVNMGIKPRGLCKDWADDMEARLRQEGFQSFTLHRAIANHDKPFRIEHSTVIVSARGADMFDGIVLDPWRLGGILWWGKTREDPEYEWVPREEVFAYKRRLLRQQQITAAREQR</sequence>
<dbReference type="AlphaFoldDB" id="A0A1G9CPN7"/>
<dbReference type="PROSITE" id="PS51257">
    <property type="entry name" value="PROKAR_LIPOPROTEIN"/>
    <property type="match status" value="1"/>
</dbReference>